<organism evidence="9 10">
    <name type="scientific">Vibrio marisflavi CECT 7928</name>
    <dbReference type="NCBI Taxonomy" id="634439"/>
    <lineage>
        <taxon>Bacteria</taxon>
        <taxon>Pseudomonadati</taxon>
        <taxon>Pseudomonadota</taxon>
        <taxon>Gammaproteobacteria</taxon>
        <taxon>Vibrionales</taxon>
        <taxon>Vibrionaceae</taxon>
        <taxon>Vibrio</taxon>
    </lineage>
</organism>
<keyword evidence="3 8" id="KW-1003">Cell membrane</keyword>
<comment type="similarity">
    <text evidence="2 8">Belongs to the UPF0299 family.</text>
</comment>
<dbReference type="InterPro" id="IPR022957">
    <property type="entry name" value="Uncharacterised_UPF0299"/>
</dbReference>
<feature type="transmembrane region" description="Helical" evidence="8">
    <location>
        <begin position="89"/>
        <end position="112"/>
    </location>
</feature>
<dbReference type="Proteomes" id="UP000838748">
    <property type="component" value="Unassembled WGS sequence"/>
</dbReference>
<sequence>MLVNLLQYLVSFLLIFICLFIGKGIQSLLGVSIPGSIFGMLILFALLATNVVPLKWVKPGASLFIRYMVFLFVPISVGLMQHFDVLISSALPILASTLGGTFIVLVSLSFTLDRLLKRGAK</sequence>
<name>A0ABN8E605_9VIBR</name>
<reference evidence="9" key="1">
    <citation type="submission" date="2021-11" db="EMBL/GenBank/DDBJ databases">
        <authorList>
            <person name="Rodrigo-Torres L."/>
            <person name="Arahal R. D."/>
            <person name="Lucena T."/>
        </authorList>
    </citation>
    <scope>NUCLEOTIDE SEQUENCE</scope>
    <source>
        <strain evidence="9">CECT 7928</strain>
    </source>
</reference>
<evidence type="ECO:0000313" key="9">
    <source>
        <dbReference type="EMBL" id="CAH0539679.1"/>
    </source>
</evidence>
<evidence type="ECO:0000256" key="5">
    <source>
        <dbReference type="ARBA" id="ARBA00022692"/>
    </source>
</evidence>
<comment type="caution">
    <text evidence="9">The sequence shown here is derived from an EMBL/GenBank/DDBJ whole genome shotgun (WGS) entry which is preliminary data.</text>
</comment>
<evidence type="ECO:0000313" key="10">
    <source>
        <dbReference type="Proteomes" id="UP000838748"/>
    </source>
</evidence>
<evidence type="ECO:0000256" key="6">
    <source>
        <dbReference type="ARBA" id="ARBA00022989"/>
    </source>
</evidence>
<feature type="transmembrane region" description="Helical" evidence="8">
    <location>
        <begin position="64"/>
        <end position="83"/>
    </location>
</feature>
<dbReference type="PANTHER" id="PTHR33931">
    <property type="entry name" value="HOLIN-LIKE PROTEIN CIDA-RELATED"/>
    <property type="match status" value="1"/>
</dbReference>
<dbReference type="RefSeq" id="WP_237361653.1">
    <property type="nucleotide sequence ID" value="NZ_CAKLDM010000002.1"/>
</dbReference>
<gene>
    <name evidence="9" type="ORF">VMF7928_02356</name>
</gene>
<evidence type="ECO:0000256" key="4">
    <source>
        <dbReference type="ARBA" id="ARBA00022519"/>
    </source>
</evidence>
<feature type="transmembrane region" description="Helical" evidence="8">
    <location>
        <begin position="5"/>
        <end position="25"/>
    </location>
</feature>
<evidence type="ECO:0000256" key="1">
    <source>
        <dbReference type="ARBA" id="ARBA00004429"/>
    </source>
</evidence>
<dbReference type="HAMAP" id="MF_01144">
    <property type="entry name" value="UPF0299"/>
    <property type="match status" value="1"/>
</dbReference>
<dbReference type="Pfam" id="PF03788">
    <property type="entry name" value="LrgA"/>
    <property type="match status" value="1"/>
</dbReference>
<evidence type="ECO:0000256" key="2">
    <source>
        <dbReference type="ARBA" id="ARBA00006979"/>
    </source>
</evidence>
<evidence type="ECO:0000256" key="8">
    <source>
        <dbReference type="HAMAP-Rule" id="MF_01144"/>
    </source>
</evidence>
<dbReference type="PANTHER" id="PTHR33931:SF5">
    <property type="entry name" value="UPF0299 MEMBRANE PROTEIN YOHJ"/>
    <property type="match status" value="1"/>
</dbReference>
<dbReference type="InterPro" id="IPR005538">
    <property type="entry name" value="LrgA/CidA"/>
</dbReference>
<proteinExistence type="inferred from homology"/>
<evidence type="ECO:0000256" key="7">
    <source>
        <dbReference type="ARBA" id="ARBA00023136"/>
    </source>
</evidence>
<keyword evidence="4" id="KW-0997">Cell inner membrane</keyword>
<evidence type="ECO:0000256" key="3">
    <source>
        <dbReference type="ARBA" id="ARBA00022475"/>
    </source>
</evidence>
<protein>
    <recommendedName>
        <fullName evidence="8">UPF0299 membrane protein VMF7928_02356</fullName>
    </recommendedName>
</protein>
<keyword evidence="10" id="KW-1185">Reference proteome</keyword>
<keyword evidence="7 8" id="KW-0472">Membrane</keyword>
<keyword evidence="6 8" id="KW-1133">Transmembrane helix</keyword>
<comment type="subcellular location">
    <subcellularLocation>
        <location evidence="1">Cell inner membrane</location>
        <topology evidence="1">Multi-pass membrane protein</topology>
    </subcellularLocation>
    <subcellularLocation>
        <location evidence="8">Cell membrane</location>
        <topology evidence="8">Multi-pass membrane protein</topology>
    </subcellularLocation>
</comment>
<keyword evidence="5 8" id="KW-0812">Transmembrane</keyword>
<feature type="transmembrane region" description="Helical" evidence="8">
    <location>
        <begin position="31"/>
        <end position="52"/>
    </location>
</feature>
<dbReference type="EMBL" id="CAKLDM010000002">
    <property type="protein sequence ID" value="CAH0539679.1"/>
    <property type="molecule type" value="Genomic_DNA"/>
</dbReference>
<dbReference type="NCBIfam" id="NF002494">
    <property type="entry name" value="PRK01821.1"/>
    <property type="match status" value="1"/>
</dbReference>
<accession>A0ABN8E605</accession>